<accession>A0A4Q7Y484</accession>
<reference evidence="1 2" key="1">
    <citation type="submission" date="2019-02" db="EMBL/GenBank/DDBJ databases">
        <title>Sequencing the genomes of 1000 actinobacteria strains.</title>
        <authorList>
            <person name="Klenk H.-P."/>
        </authorList>
    </citation>
    <scope>NUCLEOTIDE SEQUENCE [LARGE SCALE GENOMIC DNA]</scope>
    <source>
        <strain evidence="1 2">DSM 44509</strain>
    </source>
</reference>
<keyword evidence="2" id="KW-1185">Reference proteome</keyword>
<gene>
    <name evidence="1" type="ORF">BKA19_0249</name>
</gene>
<name>A0A4Q7Y484_9ACTN</name>
<dbReference type="AlphaFoldDB" id="A0A4Q7Y484"/>
<dbReference type="Proteomes" id="UP000292507">
    <property type="component" value="Unassembled WGS sequence"/>
</dbReference>
<comment type="caution">
    <text evidence="1">The sequence shown here is derived from an EMBL/GenBank/DDBJ whole genome shotgun (WGS) entry which is preliminary data.</text>
</comment>
<proteinExistence type="predicted"/>
<evidence type="ECO:0000313" key="2">
    <source>
        <dbReference type="Proteomes" id="UP000292507"/>
    </source>
</evidence>
<protein>
    <submittedName>
        <fullName evidence="1">Uncharacterized protein</fullName>
    </submittedName>
</protein>
<sequence length="60" mass="6993">MLRTPGRRYVKPDVRRFTVSLSNSEMHEVDMLCAVMNVGRSELFQMLLANIRTNHQGEKE</sequence>
<organism evidence="1 2">
    <name type="scientific">Blastococcus saxobsidens</name>
    <dbReference type="NCBI Taxonomy" id="138336"/>
    <lineage>
        <taxon>Bacteria</taxon>
        <taxon>Bacillati</taxon>
        <taxon>Actinomycetota</taxon>
        <taxon>Actinomycetes</taxon>
        <taxon>Geodermatophilales</taxon>
        <taxon>Geodermatophilaceae</taxon>
        <taxon>Blastococcus</taxon>
    </lineage>
</organism>
<dbReference type="EMBL" id="SHKV01000001">
    <property type="protein sequence ID" value="RZU30629.1"/>
    <property type="molecule type" value="Genomic_DNA"/>
</dbReference>
<evidence type="ECO:0000313" key="1">
    <source>
        <dbReference type="EMBL" id="RZU30629.1"/>
    </source>
</evidence>